<dbReference type="SUPFAM" id="SSF46785">
    <property type="entry name" value="Winged helix' DNA-binding domain"/>
    <property type="match status" value="1"/>
</dbReference>
<dbReference type="InterPro" id="IPR000595">
    <property type="entry name" value="cNMP-bd_dom"/>
</dbReference>
<feature type="domain" description="Cyclic nucleotide-binding" evidence="4">
    <location>
        <begin position="10"/>
        <end position="68"/>
    </location>
</feature>
<evidence type="ECO:0000256" key="2">
    <source>
        <dbReference type="ARBA" id="ARBA00023125"/>
    </source>
</evidence>
<dbReference type="GO" id="GO:0003677">
    <property type="term" value="F:DNA binding"/>
    <property type="evidence" value="ECO:0007669"/>
    <property type="project" value="UniProtKB-KW"/>
</dbReference>
<keyword evidence="2" id="KW-0238">DNA-binding</keyword>
<organism evidence="6">
    <name type="scientific">hydrothermal vent metagenome</name>
    <dbReference type="NCBI Taxonomy" id="652676"/>
    <lineage>
        <taxon>unclassified sequences</taxon>
        <taxon>metagenomes</taxon>
        <taxon>ecological metagenomes</taxon>
    </lineage>
</organism>
<gene>
    <name evidence="6" type="ORF">MNBD_BACTEROID06-1093</name>
</gene>
<dbReference type="CDD" id="cd00038">
    <property type="entry name" value="CAP_ED"/>
    <property type="match status" value="1"/>
</dbReference>
<evidence type="ECO:0000313" key="6">
    <source>
        <dbReference type="EMBL" id="VAW29562.1"/>
    </source>
</evidence>
<proteinExistence type="predicted"/>
<evidence type="ECO:0000259" key="4">
    <source>
        <dbReference type="PROSITE" id="PS50042"/>
    </source>
</evidence>
<dbReference type="Gene3D" id="1.10.10.10">
    <property type="entry name" value="Winged helix-like DNA-binding domain superfamily/Winged helix DNA-binding domain"/>
    <property type="match status" value="1"/>
</dbReference>
<dbReference type="AlphaFoldDB" id="A0A3B0UTE7"/>
<feature type="domain" description="HTH crp-type" evidence="5">
    <location>
        <begin position="145"/>
        <end position="208"/>
    </location>
</feature>
<dbReference type="SMART" id="SM00419">
    <property type="entry name" value="HTH_CRP"/>
    <property type="match status" value="1"/>
</dbReference>
<dbReference type="InterPro" id="IPR014710">
    <property type="entry name" value="RmlC-like_jellyroll"/>
</dbReference>
<dbReference type="PROSITE" id="PS50042">
    <property type="entry name" value="CNMP_BINDING_3"/>
    <property type="match status" value="1"/>
</dbReference>
<dbReference type="InterPro" id="IPR036390">
    <property type="entry name" value="WH_DNA-bd_sf"/>
</dbReference>
<dbReference type="PROSITE" id="PS51063">
    <property type="entry name" value="HTH_CRP_2"/>
    <property type="match status" value="1"/>
</dbReference>
<dbReference type="PRINTS" id="PR00034">
    <property type="entry name" value="HTHCRP"/>
</dbReference>
<name>A0A3B0UTE7_9ZZZZ</name>
<reference evidence="6" key="1">
    <citation type="submission" date="2018-06" db="EMBL/GenBank/DDBJ databases">
        <authorList>
            <person name="Zhirakovskaya E."/>
        </authorList>
    </citation>
    <scope>NUCLEOTIDE SEQUENCE</scope>
</reference>
<dbReference type="InterPro" id="IPR018490">
    <property type="entry name" value="cNMP-bd_dom_sf"/>
</dbReference>
<evidence type="ECO:0000259" key="5">
    <source>
        <dbReference type="PROSITE" id="PS51063"/>
    </source>
</evidence>
<dbReference type="Pfam" id="PF13545">
    <property type="entry name" value="HTH_Crp_2"/>
    <property type="match status" value="1"/>
</dbReference>
<dbReference type="Gene3D" id="2.60.120.10">
    <property type="entry name" value="Jelly Rolls"/>
    <property type="match status" value="1"/>
</dbReference>
<dbReference type="InterPro" id="IPR036388">
    <property type="entry name" value="WH-like_DNA-bd_sf"/>
</dbReference>
<protein>
    <submittedName>
        <fullName evidence="6">Transcriptional regulator, Crp/Fnr family</fullName>
    </submittedName>
</protein>
<dbReference type="SUPFAM" id="SSF51206">
    <property type="entry name" value="cAMP-binding domain-like"/>
    <property type="match status" value="1"/>
</dbReference>
<dbReference type="CDD" id="cd00092">
    <property type="entry name" value="HTH_CRP"/>
    <property type="match status" value="1"/>
</dbReference>
<keyword evidence="3" id="KW-0804">Transcription</keyword>
<dbReference type="Pfam" id="PF00027">
    <property type="entry name" value="cNMP_binding"/>
    <property type="match status" value="1"/>
</dbReference>
<evidence type="ECO:0000256" key="3">
    <source>
        <dbReference type="ARBA" id="ARBA00023163"/>
    </source>
</evidence>
<dbReference type="InterPro" id="IPR012318">
    <property type="entry name" value="HTH_CRP"/>
</dbReference>
<dbReference type="GO" id="GO:0006355">
    <property type="term" value="P:regulation of DNA-templated transcription"/>
    <property type="evidence" value="ECO:0007669"/>
    <property type="project" value="InterPro"/>
</dbReference>
<keyword evidence="1" id="KW-0805">Transcription regulation</keyword>
<sequence length="208" mass="23871">MSDIDIIRKSFAYLGTETIDQLLETGIIQTIPKGTKILREGQYVKVVPLVIEGLIKVYTKQDDKELLLYYIQPKESCIMSFSSSLSNDPSKVYAVTESETKALLLPATEMNKWIKQFPNLNNLFFGMFKLRYADLLDTINHIIFNKLDQRILFYLKDKSELTNSKVIHITHKQIASELGTAREVVSRILKKLEKEGLVMQLQEGVKLL</sequence>
<evidence type="ECO:0000256" key="1">
    <source>
        <dbReference type="ARBA" id="ARBA00023015"/>
    </source>
</evidence>
<accession>A0A3B0UTE7</accession>
<dbReference type="EMBL" id="UOES01000593">
    <property type="protein sequence ID" value="VAW29562.1"/>
    <property type="molecule type" value="Genomic_DNA"/>
</dbReference>